<dbReference type="EMBL" id="LSSN01001326">
    <property type="protein sequence ID" value="OMJ20098.1"/>
    <property type="molecule type" value="Genomic_DNA"/>
</dbReference>
<dbReference type="AlphaFoldDB" id="A0A1R1XZP7"/>
<comment type="caution">
    <text evidence="3">The sequence shown here is derived from an EMBL/GenBank/DDBJ whole genome shotgun (WGS) entry which is preliminary data.</text>
</comment>
<evidence type="ECO:0000313" key="4">
    <source>
        <dbReference type="Proteomes" id="UP000187283"/>
    </source>
</evidence>
<evidence type="ECO:0000313" key="2">
    <source>
        <dbReference type="EMBL" id="OMJ16546.1"/>
    </source>
</evidence>
<protein>
    <submittedName>
        <fullName evidence="3">Uncharacterized protein</fullName>
    </submittedName>
</protein>
<proteinExistence type="predicted"/>
<reference evidence="3 4" key="1">
    <citation type="submission" date="2017-01" db="EMBL/GenBank/DDBJ databases">
        <authorList>
            <person name="Mah S.A."/>
            <person name="Swanson W.J."/>
            <person name="Moy G.W."/>
            <person name="Vacquier V.D."/>
        </authorList>
    </citation>
    <scope>NUCLEOTIDE SEQUENCE [LARGE SCALE GENOMIC DNA]</scope>
    <source>
        <strain evidence="3 4">GSMNP</strain>
    </source>
</reference>
<keyword evidence="4" id="KW-1185">Reference proteome</keyword>
<feature type="region of interest" description="Disordered" evidence="1">
    <location>
        <begin position="1"/>
        <end position="35"/>
    </location>
</feature>
<evidence type="ECO:0000313" key="3">
    <source>
        <dbReference type="EMBL" id="OMJ20098.1"/>
    </source>
</evidence>
<sequence>MAKASSTSVNGTAADESPLTALQGEDGRRRPFHTDELNCLANVKEDDRTGEITEPRILYQLVCNSKKDRETQISPEPEKAEYSLRRERFQDGFIGFDLPLNQQKGFLYFPGSEGCNYDHPDPRILKKVLPLLLEWAVLPIPCSPVQPFSDTTHIK</sequence>
<organism evidence="3 4">
    <name type="scientific">Smittium culicis</name>
    <dbReference type="NCBI Taxonomy" id="133412"/>
    <lineage>
        <taxon>Eukaryota</taxon>
        <taxon>Fungi</taxon>
        <taxon>Fungi incertae sedis</taxon>
        <taxon>Zoopagomycota</taxon>
        <taxon>Kickxellomycotina</taxon>
        <taxon>Harpellomycetes</taxon>
        <taxon>Harpellales</taxon>
        <taxon>Legeriomycetaceae</taxon>
        <taxon>Smittium</taxon>
    </lineage>
</organism>
<evidence type="ECO:0000256" key="1">
    <source>
        <dbReference type="SAM" id="MobiDB-lite"/>
    </source>
</evidence>
<accession>A0A1R1XZP7</accession>
<gene>
    <name evidence="3" type="ORF">AYI70_g4330</name>
    <name evidence="2" type="ORF">AYI70_g6527</name>
</gene>
<feature type="compositionally biased region" description="Polar residues" evidence="1">
    <location>
        <begin position="1"/>
        <end position="11"/>
    </location>
</feature>
<dbReference type="Proteomes" id="UP000187283">
    <property type="component" value="Unassembled WGS sequence"/>
</dbReference>
<name>A0A1R1XZP7_9FUNG</name>
<feature type="compositionally biased region" description="Basic and acidic residues" evidence="1">
    <location>
        <begin position="25"/>
        <end position="35"/>
    </location>
</feature>
<dbReference type="EMBL" id="LSSN01002304">
    <property type="protein sequence ID" value="OMJ16546.1"/>
    <property type="molecule type" value="Genomic_DNA"/>
</dbReference>